<dbReference type="AlphaFoldDB" id="A0A934MH08"/>
<dbReference type="PIRSF" id="PIRSF006324">
    <property type="entry name" value="LeuE"/>
    <property type="match status" value="1"/>
</dbReference>
<evidence type="ECO:0000256" key="4">
    <source>
        <dbReference type="ARBA" id="ARBA00022989"/>
    </source>
</evidence>
<keyword evidence="8" id="KW-1185">Reference proteome</keyword>
<evidence type="ECO:0000256" key="1">
    <source>
        <dbReference type="ARBA" id="ARBA00004651"/>
    </source>
</evidence>
<gene>
    <name evidence="7" type="ORF">JCR33_15760</name>
</gene>
<dbReference type="GO" id="GO:0005886">
    <property type="term" value="C:plasma membrane"/>
    <property type="evidence" value="ECO:0007669"/>
    <property type="project" value="UniProtKB-SubCell"/>
</dbReference>
<evidence type="ECO:0000256" key="6">
    <source>
        <dbReference type="SAM" id="Phobius"/>
    </source>
</evidence>
<evidence type="ECO:0000256" key="3">
    <source>
        <dbReference type="ARBA" id="ARBA00022692"/>
    </source>
</evidence>
<accession>A0A934MH08</accession>
<feature type="transmembrane region" description="Helical" evidence="6">
    <location>
        <begin position="41"/>
        <end position="66"/>
    </location>
</feature>
<dbReference type="EMBL" id="JAEKJA010000013">
    <property type="protein sequence ID" value="MBJ3777163.1"/>
    <property type="molecule type" value="Genomic_DNA"/>
</dbReference>
<dbReference type="InterPro" id="IPR001123">
    <property type="entry name" value="LeuE-type"/>
</dbReference>
<keyword evidence="4 6" id="KW-1133">Transmembrane helix</keyword>
<name>A0A934MH08_9HYPH</name>
<protein>
    <submittedName>
        <fullName evidence="7">LysE family translocator</fullName>
    </submittedName>
</protein>
<keyword evidence="3 6" id="KW-0812">Transmembrane</keyword>
<evidence type="ECO:0000313" key="7">
    <source>
        <dbReference type="EMBL" id="MBJ3777163.1"/>
    </source>
</evidence>
<dbReference type="GO" id="GO:0015171">
    <property type="term" value="F:amino acid transmembrane transporter activity"/>
    <property type="evidence" value="ECO:0007669"/>
    <property type="project" value="TreeGrafter"/>
</dbReference>
<sequence>MFDLSVILTFVFASAAIAIVPGPTISLIVANSLRSGTSAGLANIAGTQLGVATMIVVVALGLDVVVAVMGEAFVYVKLAGAAYLVYLGIKLLRSDGTFAARRAERRSLLGYGVQGFLVIWSNPKALLFFGAFIPPFVDPAEPAWLQVAVYGGIFMAVATPLDSAYAVLAGRAGSMFNRQRVRLLEKVGGGMLLLGGAALALTRR</sequence>
<dbReference type="Pfam" id="PF01810">
    <property type="entry name" value="LysE"/>
    <property type="match status" value="1"/>
</dbReference>
<comment type="caution">
    <text evidence="7">The sequence shown here is derived from an EMBL/GenBank/DDBJ whole genome shotgun (WGS) entry which is preliminary data.</text>
</comment>
<keyword evidence="2" id="KW-1003">Cell membrane</keyword>
<feature type="transmembrane region" description="Helical" evidence="6">
    <location>
        <begin position="72"/>
        <end position="92"/>
    </location>
</feature>
<proteinExistence type="predicted"/>
<dbReference type="Proteomes" id="UP000609531">
    <property type="component" value="Unassembled WGS sequence"/>
</dbReference>
<keyword evidence="5 6" id="KW-0472">Membrane</keyword>
<evidence type="ECO:0000256" key="5">
    <source>
        <dbReference type="ARBA" id="ARBA00023136"/>
    </source>
</evidence>
<feature type="transmembrane region" description="Helical" evidence="6">
    <location>
        <begin position="143"/>
        <end position="162"/>
    </location>
</feature>
<comment type="subcellular location">
    <subcellularLocation>
        <location evidence="1">Cell membrane</location>
        <topology evidence="1">Multi-pass membrane protein</topology>
    </subcellularLocation>
</comment>
<evidence type="ECO:0000313" key="8">
    <source>
        <dbReference type="Proteomes" id="UP000609531"/>
    </source>
</evidence>
<dbReference type="PANTHER" id="PTHR30086">
    <property type="entry name" value="ARGININE EXPORTER PROTEIN ARGO"/>
    <property type="match status" value="1"/>
</dbReference>
<dbReference type="RefSeq" id="WP_198883066.1">
    <property type="nucleotide sequence ID" value="NZ_JAEKJA010000013.1"/>
</dbReference>
<dbReference type="PANTHER" id="PTHR30086:SF20">
    <property type="entry name" value="ARGININE EXPORTER PROTEIN ARGO-RELATED"/>
    <property type="match status" value="1"/>
</dbReference>
<evidence type="ECO:0000256" key="2">
    <source>
        <dbReference type="ARBA" id="ARBA00022475"/>
    </source>
</evidence>
<reference evidence="7" key="1">
    <citation type="submission" date="2020-12" db="EMBL/GenBank/DDBJ databases">
        <title>Bacterial taxonomy.</title>
        <authorList>
            <person name="Pan X."/>
        </authorList>
    </citation>
    <scope>NUCLEOTIDE SEQUENCE</scope>
    <source>
        <strain evidence="7">B2012</strain>
    </source>
</reference>
<organism evidence="7 8">
    <name type="scientific">Acuticoccus mangrovi</name>
    <dbReference type="NCBI Taxonomy" id="2796142"/>
    <lineage>
        <taxon>Bacteria</taxon>
        <taxon>Pseudomonadati</taxon>
        <taxon>Pseudomonadota</taxon>
        <taxon>Alphaproteobacteria</taxon>
        <taxon>Hyphomicrobiales</taxon>
        <taxon>Amorphaceae</taxon>
        <taxon>Acuticoccus</taxon>
    </lineage>
</organism>
<feature type="transmembrane region" description="Helical" evidence="6">
    <location>
        <begin position="113"/>
        <end position="137"/>
    </location>
</feature>
<feature type="transmembrane region" description="Helical" evidence="6">
    <location>
        <begin position="6"/>
        <end position="29"/>
    </location>
</feature>